<dbReference type="InterPro" id="IPR001173">
    <property type="entry name" value="Glyco_trans_2-like"/>
</dbReference>
<proteinExistence type="predicted"/>
<feature type="domain" description="Glycosyltransferase 2-like" evidence="2">
    <location>
        <begin position="44"/>
        <end position="211"/>
    </location>
</feature>
<dbReference type="Pfam" id="PF00535">
    <property type="entry name" value="Glycos_transf_2"/>
    <property type="match status" value="1"/>
</dbReference>
<name>A0A5D6V4H6_9BACT</name>
<evidence type="ECO:0000313" key="4">
    <source>
        <dbReference type="Proteomes" id="UP000322791"/>
    </source>
</evidence>
<feature type="transmembrane region" description="Helical" evidence="1">
    <location>
        <begin position="304"/>
        <end position="328"/>
    </location>
</feature>
<sequence>MMLTAALLCFVALWFAMLGTATVLFARRHEPRAAPVPQPLPRVSILLAARNEEVAIERCLASIRELAYPAPLLEVLLGDDASTDNTVAIAQAVMQDYAGSFRVVSIQTNKGQARGKANVLAHLARAATSDVFCITDADIAVPRTWVSGLLGRVQGSVGIVTGITVVQGPRLFDQLQRLDWLLSLSLVQVVSDWGKPVTAMGNNMLVTRQAYEATGGYEALPFSVTEDYALFRAVLGRGFTFRNVFSPEVLAESLPIGTLGQLLHQRRRWLRGVEALPWGLQAALLVYSGIYPAMLGLAFTSGPLAALAVLGAKMVAQGVLTALCFYRVGLRPPLRLLPLFELYTVGLTLGLVGFRVLPLRFTWKGRQYA</sequence>
<keyword evidence="1" id="KW-1133">Transmembrane helix</keyword>
<dbReference type="Proteomes" id="UP000322791">
    <property type="component" value="Unassembled WGS sequence"/>
</dbReference>
<accession>A0A5D6V4H6</accession>
<evidence type="ECO:0000256" key="1">
    <source>
        <dbReference type="SAM" id="Phobius"/>
    </source>
</evidence>
<dbReference type="AlphaFoldDB" id="A0A5D6V4H6"/>
<keyword evidence="3" id="KW-0808">Transferase</keyword>
<evidence type="ECO:0000259" key="2">
    <source>
        <dbReference type="Pfam" id="PF00535"/>
    </source>
</evidence>
<feature type="transmembrane region" description="Helical" evidence="1">
    <location>
        <begin position="275"/>
        <end position="297"/>
    </location>
</feature>
<dbReference type="PANTHER" id="PTHR43646:SF3">
    <property type="entry name" value="SLR1566 PROTEIN"/>
    <property type="match status" value="1"/>
</dbReference>
<protein>
    <submittedName>
        <fullName evidence="3">Glycosyltransferase</fullName>
    </submittedName>
</protein>
<keyword evidence="4" id="KW-1185">Reference proteome</keyword>
<dbReference type="EMBL" id="VTHL01000006">
    <property type="protein sequence ID" value="TYZ10921.1"/>
    <property type="molecule type" value="Genomic_DNA"/>
</dbReference>
<comment type="caution">
    <text evidence="3">The sequence shown here is derived from an EMBL/GenBank/DDBJ whole genome shotgun (WGS) entry which is preliminary data.</text>
</comment>
<gene>
    <name evidence="3" type="ORF">FY528_07645</name>
</gene>
<dbReference type="GO" id="GO:0016740">
    <property type="term" value="F:transferase activity"/>
    <property type="evidence" value="ECO:0007669"/>
    <property type="project" value="UniProtKB-KW"/>
</dbReference>
<dbReference type="PANTHER" id="PTHR43646">
    <property type="entry name" value="GLYCOSYLTRANSFERASE"/>
    <property type="match status" value="1"/>
</dbReference>
<dbReference type="SUPFAM" id="SSF53448">
    <property type="entry name" value="Nucleotide-diphospho-sugar transferases"/>
    <property type="match status" value="1"/>
</dbReference>
<dbReference type="Gene3D" id="3.90.550.10">
    <property type="entry name" value="Spore Coat Polysaccharide Biosynthesis Protein SpsA, Chain A"/>
    <property type="match status" value="1"/>
</dbReference>
<feature type="transmembrane region" description="Helical" evidence="1">
    <location>
        <begin position="340"/>
        <end position="357"/>
    </location>
</feature>
<dbReference type="RefSeq" id="WP_149070406.1">
    <property type="nucleotide sequence ID" value="NZ_VTHL01000006.1"/>
</dbReference>
<evidence type="ECO:0000313" key="3">
    <source>
        <dbReference type="EMBL" id="TYZ10921.1"/>
    </source>
</evidence>
<keyword evidence="1" id="KW-0812">Transmembrane</keyword>
<dbReference type="InterPro" id="IPR029044">
    <property type="entry name" value="Nucleotide-diphossugar_trans"/>
</dbReference>
<keyword evidence="1" id="KW-0472">Membrane</keyword>
<organism evidence="3 4">
    <name type="scientific">Hymenobacter lutimineralis</name>
    <dbReference type="NCBI Taxonomy" id="2606448"/>
    <lineage>
        <taxon>Bacteria</taxon>
        <taxon>Pseudomonadati</taxon>
        <taxon>Bacteroidota</taxon>
        <taxon>Cytophagia</taxon>
        <taxon>Cytophagales</taxon>
        <taxon>Hymenobacteraceae</taxon>
        <taxon>Hymenobacter</taxon>
    </lineage>
</organism>
<reference evidence="3 4" key="1">
    <citation type="submission" date="2019-08" db="EMBL/GenBank/DDBJ databases">
        <authorList>
            <person name="Seo M.-J."/>
        </authorList>
    </citation>
    <scope>NUCLEOTIDE SEQUENCE [LARGE SCALE GENOMIC DNA]</scope>
    <source>
        <strain evidence="3 4">KIGAM108</strain>
    </source>
</reference>